<reference evidence="2" key="1">
    <citation type="submission" date="2021-01" db="EMBL/GenBank/DDBJ databases">
        <authorList>
            <person name="Corre E."/>
            <person name="Pelletier E."/>
            <person name="Niang G."/>
            <person name="Scheremetjew M."/>
            <person name="Finn R."/>
            <person name="Kale V."/>
            <person name="Holt S."/>
            <person name="Cochrane G."/>
            <person name="Meng A."/>
            <person name="Brown T."/>
            <person name="Cohen L."/>
        </authorList>
    </citation>
    <scope>NUCLEOTIDE SEQUENCE</scope>
    <source>
        <strain evidence="2">CCMP281</strain>
    </source>
</reference>
<feature type="transmembrane region" description="Helical" evidence="1">
    <location>
        <begin position="141"/>
        <end position="163"/>
    </location>
</feature>
<dbReference type="AlphaFoldDB" id="A0A7S3EX18"/>
<feature type="transmembrane region" description="Helical" evidence="1">
    <location>
        <begin position="175"/>
        <end position="195"/>
    </location>
</feature>
<keyword evidence="1" id="KW-0812">Transmembrane</keyword>
<feature type="transmembrane region" description="Helical" evidence="1">
    <location>
        <begin position="216"/>
        <end position="244"/>
    </location>
</feature>
<feature type="transmembrane region" description="Helical" evidence="1">
    <location>
        <begin position="64"/>
        <end position="83"/>
    </location>
</feature>
<evidence type="ECO:0000256" key="1">
    <source>
        <dbReference type="SAM" id="Phobius"/>
    </source>
</evidence>
<sequence>MGGFPMSSSARGPAFDASCIFNQMSSTRAAPTPPSKTAGFVRIEEDDDEEALIKSLEAVHDSGMSVMCSWLTCIGIACAFIALSGPLSQLPQAAAPVPLLLDLLPLLPAALTALGAALLIRRKNFAQIIAASNGDMQHVKVAKLITPAAAISVGPVVAGGSTLSLARFLLGLPAISYQPVVAGVLVTFFAVLALWGTKLDQLLRESVGTGMLASRMALKAVPVAVPLTLGVLVFISAVAVPMLLGTLLELAQPVSFAAGGLLSSLHTQYVAQSTALYAQLDAELAASLETLRRSLRRM</sequence>
<dbReference type="EMBL" id="HBHX01025013">
    <property type="protein sequence ID" value="CAE0113277.1"/>
    <property type="molecule type" value="Transcribed_RNA"/>
</dbReference>
<evidence type="ECO:0000313" key="2">
    <source>
        <dbReference type="EMBL" id="CAE0113277.1"/>
    </source>
</evidence>
<organism evidence="2">
    <name type="scientific">Haptolina ericina</name>
    <dbReference type="NCBI Taxonomy" id="156174"/>
    <lineage>
        <taxon>Eukaryota</taxon>
        <taxon>Haptista</taxon>
        <taxon>Haptophyta</taxon>
        <taxon>Prymnesiophyceae</taxon>
        <taxon>Prymnesiales</taxon>
        <taxon>Prymnesiaceae</taxon>
        <taxon>Haptolina</taxon>
    </lineage>
</organism>
<keyword evidence="1" id="KW-1133">Transmembrane helix</keyword>
<gene>
    <name evidence="2" type="ORF">HERI1096_LOCUS13937</name>
</gene>
<name>A0A7S3EX18_9EUKA</name>
<proteinExistence type="predicted"/>
<accession>A0A7S3EX18</accession>
<feature type="transmembrane region" description="Helical" evidence="1">
    <location>
        <begin position="103"/>
        <end position="120"/>
    </location>
</feature>
<keyword evidence="1" id="KW-0472">Membrane</keyword>
<protein>
    <submittedName>
        <fullName evidence="2">Uncharacterized protein</fullName>
    </submittedName>
</protein>